<sequence>MYLTLIPTKLKGGVTIKGDASTIRKVERLLARTAIESHACDDDGLCMTLSRYFEKNGCTVDWITLIAGVAALRGSLGYRLNKENHALMCVLEFEVCEVLCKTMDHLDRSLIEQVLNSLHNLNDRIGGEKVESRMVYLYLLKTAEARQAELLKIIKSVSPSYQNLDSDYVKRFEGLRREHLSYKAGTEFEYTL</sequence>
<reference evidence="1 2" key="1">
    <citation type="submission" date="2022-09" db="EMBL/GenBank/DDBJ databases">
        <title>The outer-membrane cytochrome OmcA is essential for infection of Shewanella oneidensis by a zebrafish-associated bacteriophage.</title>
        <authorList>
            <person name="Grenfell A.W."/>
            <person name="Intile P."/>
            <person name="Mcfarlane J."/>
            <person name="Leung D."/>
            <person name="Abdalla K."/>
            <person name="Wold M."/>
            <person name="Kees E."/>
            <person name="Gralnick J."/>
        </authorList>
    </citation>
    <scope>NUCLEOTIDE SEQUENCE [LARGE SCALE GENOMIC DNA]</scope>
    <source>
        <strain evidence="1 2">NF-5</strain>
    </source>
</reference>
<dbReference type="Proteomes" id="UP001159075">
    <property type="component" value="Unassembled WGS sequence"/>
</dbReference>
<proteinExistence type="predicted"/>
<organism evidence="1 2">
    <name type="scientific">Shewanella xiamenensis</name>
    <dbReference type="NCBI Taxonomy" id="332186"/>
    <lineage>
        <taxon>Bacteria</taxon>
        <taxon>Pseudomonadati</taxon>
        <taxon>Pseudomonadota</taxon>
        <taxon>Gammaproteobacteria</taxon>
        <taxon>Alteromonadales</taxon>
        <taxon>Shewanellaceae</taxon>
        <taxon>Shewanella</taxon>
    </lineage>
</organism>
<dbReference type="RefSeq" id="WP_282679809.1">
    <property type="nucleotide sequence ID" value="NZ_CP106875.1"/>
</dbReference>
<dbReference type="EMBL" id="JAOTLW010000020">
    <property type="protein sequence ID" value="MDI5833271.1"/>
    <property type="molecule type" value="Genomic_DNA"/>
</dbReference>
<comment type="caution">
    <text evidence="1">The sequence shown here is derived from an EMBL/GenBank/DDBJ whole genome shotgun (WGS) entry which is preliminary data.</text>
</comment>
<gene>
    <name evidence="1" type="ORF">ODY93_16945</name>
</gene>
<protein>
    <submittedName>
        <fullName evidence="1">Uncharacterized protein</fullName>
    </submittedName>
</protein>
<name>A0ABT6UFM0_9GAMM</name>
<evidence type="ECO:0000313" key="2">
    <source>
        <dbReference type="Proteomes" id="UP001159075"/>
    </source>
</evidence>
<accession>A0ABT6UFM0</accession>
<keyword evidence="2" id="KW-1185">Reference proteome</keyword>
<evidence type="ECO:0000313" key="1">
    <source>
        <dbReference type="EMBL" id="MDI5833271.1"/>
    </source>
</evidence>